<reference evidence="2" key="1">
    <citation type="journal article" date="2023" name="IScience">
        <title>Live-bearing cockroach genome reveals convergent evolutionary mechanisms linked to viviparity in insects and beyond.</title>
        <authorList>
            <person name="Fouks B."/>
            <person name="Harrison M.C."/>
            <person name="Mikhailova A.A."/>
            <person name="Marchal E."/>
            <person name="English S."/>
            <person name="Carruthers M."/>
            <person name="Jennings E.C."/>
            <person name="Chiamaka E.L."/>
            <person name="Frigard R.A."/>
            <person name="Pippel M."/>
            <person name="Attardo G.M."/>
            <person name="Benoit J.B."/>
            <person name="Bornberg-Bauer E."/>
            <person name="Tobe S.S."/>
        </authorList>
    </citation>
    <scope>NUCLEOTIDE SEQUENCE</scope>
    <source>
        <strain evidence="2">Stay&amp;Tobe</strain>
    </source>
</reference>
<accession>A0AAD8AJQ1</accession>
<comment type="caution">
    <text evidence="2">The sequence shown here is derived from an EMBL/GenBank/DDBJ whole genome shotgun (WGS) entry which is preliminary data.</text>
</comment>
<keyword evidence="1" id="KW-1133">Transmembrane helix</keyword>
<keyword evidence="1" id="KW-0472">Membrane</keyword>
<name>A0AAD8AJQ1_DIPPU</name>
<feature type="transmembrane region" description="Helical" evidence="1">
    <location>
        <begin position="81"/>
        <end position="99"/>
    </location>
</feature>
<sequence>MCVIHINSTIKYNSLRFIQISSHLNLPNDGCLYKCPYRTVGQMFCLCNYNIVFFLFCYPYVHNQVAITNINFATFFDLRKTWLSLCLLLAAATAAMMIMDKIWKRSSDGTLWIIIKNICFQ</sequence>
<keyword evidence="1" id="KW-0812">Transmembrane</keyword>
<evidence type="ECO:0000313" key="3">
    <source>
        <dbReference type="Proteomes" id="UP001233999"/>
    </source>
</evidence>
<proteinExistence type="predicted"/>
<keyword evidence="3" id="KW-1185">Reference proteome</keyword>
<evidence type="ECO:0000313" key="2">
    <source>
        <dbReference type="EMBL" id="KAJ9599896.1"/>
    </source>
</evidence>
<feature type="transmembrane region" description="Helical" evidence="1">
    <location>
        <begin position="43"/>
        <end position="61"/>
    </location>
</feature>
<protein>
    <submittedName>
        <fullName evidence="2">Uncharacterized protein</fullName>
    </submittedName>
</protein>
<evidence type="ECO:0000256" key="1">
    <source>
        <dbReference type="SAM" id="Phobius"/>
    </source>
</evidence>
<organism evidence="2 3">
    <name type="scientific">Diploptera punctata</name>
    <name type="common">Pacific beetle cockroach</name>
    <dbReference type="NCBI Taxonomy" id="6984"/>
    <lineage>
        <taxon>Eukaryota</taxon>
        <taxon>Metazoa</taxon>
        <taxon>Ecdysozoa</taxon>
        <taxon>Arthropoda</taxon>
        <taxon>Hexapoda</taxon>
        <taxon>Insecta</taxon>
        <taxon>Pterygota</taxon>
        <taxon>Neoptera</taxon>
        <taxon>Polyneoptera</taxon>
        <taxon>Dictyoptera</taxon>
        <taxon>Blattodea</taxon>
        <taxon>Blaberoidea</taxon>
        <taxon>Blaberidae</taxon>
        <taxon>Diplopterinae</taxon>
        <taxon>Diploptera</taxon>
    </lineage>
</organism>
<dbReference type="Proteomes" id="UP001233999">
    <property type="component" value="Unassembled WGS sequence"/>
</dbReference>
<reference evidence="2" key="2">
    <citation type="submission" date="2023-05" db="EMBL/GenBank/DDBJ databases">
        <authorList>
            <person name="Fouks B."/>
        </authorList>
    </citation>
    <scope>NUCLEOTIDE SEQUENCE</scope>
    <source>
        <strain evidence="2">Stay&amp;Tobe</strain>
        <tissue evidence="2">Testes</tissue>
    </source>
</reference>
<dbReference type="AlphaFoldDB" id="A0AAD8AJQ1"/>
<feature type="non-terminal residue" evidence="2">
    <location>
        <position position="121"/>
    </location>
</feature>
<gene>
    <name evidence="2" type="ORF">L9F63_009796</name>
</gene>
<dbReference type="EMBL" id="JASPKZ010000464">
    <property type="protein sequence ID" value="KAJ9599896.1"/>
    <property type="molecule type" value="Genomic_DNA"/>
</dbReference>